<dbReference type="InterPro" id="IPR029753">
    <property type="entry name" value="D-isomer_DH_CS"/>
</dbReference>
<name>A0A7K1LMN0_9FLAO</name>
<dbReference type="GO" id="GO:0051287">
    <property type="term" value="F:NAD binding"/>
    <property type="evidence" value="ECO:0007669"/>
    <property type="project" value="InterPro"/>
</dbReference>
<evidence type="ECO:0000313" key="7">
    <source>
        <dbReference type="Proteomes" id="UP000460416"/>
    </source>
</evidence>
<evidence type="ECO:0000259" key="5">
    <source>
        <dbReference type="Pfam" id="PF02826"/>
    </source>
</evidence>
<dbReference type="Pfam" id="PF00389">
    <property type="entry name" value="2-Hacid_dh"/>
    <property type="match status" value="1"/>
</dbReference>
<keyword evidence="1 3" id="KW-0560">Oxidoreductase</keyword>
<gene>
    <name evidence="6" type="ORF">FLP08_05345</name>
</gene>
<keyword evidence="6" id="KW-0670">Pyruvate</keyword>
<evidence type="ECO:0000256" key="2">
    <source>
        <dbReference type="ARBA" id="ARBA00023027"/>
    </source>
</evidence>
<dbReference type="RefSeq" id="WP_156274800.1">
    <property type="nucleotide sequence ID" value="NZ_BAABGI010000001.1"/>
</dbReference>
<accession>A0A7K1LMN0</accession>
<dbReference type="PANTHER" id="PTHR43333">
    <property type="entry name" value="2-HACID_DH_C DOMAIN-CONTAINING PROTEIN"/>
    <property type="match status" value="1"/>
</dbReference>
<dbReference type="OrthoDB" id="9805416at2"/>
<dbReference type="PROSITE" id="PS00671">
    <property type="entry name" value="D_2_HYDROXYACID_DH_3"/>
    <property type="match status" value="1"/>
</dbReference>
<protein>
    <submittedName>
        <fullName evidence="6">Glyoxylate/hydroxypyruvate reductase A</fullName>
    </submittedName>
</protein>
<dbReference type="Gene3D" id="3.40.50.720">
    <property type="entry name" value="NAD(P)-binding Rossmann-like Domain"/>
    <property type="match status" value="2"/>
</dbReference>
<dbReference type="Pfam" id="PF02826">
    <property type="entry name" value="2-Hacid_dh_C"/>
    <property type="match status" value="1"/>
</dbReference>
<organism evidence="6 7">
    <name type="scientific">Christiangramia aestuarii</name>
    <dbReference type="NCBI Taxonomy" id="1028746"/>
    <lineage>
        <taxon>Bacteria</taxon>
        <taxon>Pseudomonadati</taxon>
        <taxon>Bacteroidota</taxon>
        <taxon>Flavobacteriia</taxon>
        <taxon>Flavobacteriales</taxon>
        <taxon>Flavobacteriaceae</taxon>
        <taxon>Christiangramia</taxon>
    </lineage>
</organism>
<dbReference type="GO" id="GO:0016616">
    <property type="term" value="F:oxidoreductase activity, acting on the CH-OH group of donors, NAD or NADP as acceptor"/>
    <property type="evidence" value="ECO:0007669"/>
    <property type="project" value="InterPro"/>
</dbReference>
<dbReference type="SUPFAM" id="SSF51735">
    <property type="entry name" value="NAD(P)-binding Rossmann-fold domains"/>
    <property type="match status" value="1"/>
</dbReference>
<dbReference type="PANTHER" id="PTHR43333:SF1">
    <property type="entry name" value="D-ISOMER SPECIFIC 2-HYDROXYACID DEHYDROGENASE NAD-BINDING DOMAIN-CONTAINING PROTEIN"/>
    <property type="match status" value="1"/>
</dbReference>
<evidence type="ECO:0000313" key="6">
    <source>
        <dbReference type="EMBL" id="MUP41988.1"/>
    </source>
</evidence>
<evidence type="ECO:0000256" key="1">
    <source>
        <dbReference type="ARBA" id="ARBA00023002"/>
    </source>
</evidence>
<proteinExistence type="inferred from homology"/>
<feature type="domain" description="D-isomer specific 2-hydroxyacid dehydrogenase catalytic" evidence="4">
    <location>
        <begin position="38"/>
        <end position="303"/>
    </location>
</feature>
<comment type="caution">
    <text evidence="6">The sequence shown here is derived from an EMBL/GenBank/DDBJ whole genome shotgun (WGS) entry which is preliminary data.</text>
</comment>
<dbReference type="CDD" id="cd12164">
    <property type="entry name" value="GDH_like_2"/>
    <property type="match status" value="1"/>
</dbReference>
<feature type="domain" description="D-isomer specific 2-hydroxyacid dehydrogenase NAD-binding" evidence="5">
    <location>
        <begin position="102"/>
        <end position="274"/>
    </location>
</feature>
<keyword evidence="7" id="KW-1185">Reference proteome</keyword>
<keyword evidence="2" id="KW-0520">NAD</keyword>
<dbReference type="EMBL" id="VJVW01000002">
    <property type="protein sequence ID" value="MUP41988.1"/>
    <property type="molecule type" value="Genomic_DNA"/>
</dbReference>
<dbReference type="AlphaFoldDB" id="A0A7K1LMN0"/>
<evidence type="ECO:0000259" key="4">
    <source>
        <dbReference type="Pfam" id="PF00389"/>
    </source>
</evidence>
<dbReference type="SUPFAM" id="SSF52283">
    <property type="entry name" value="Formate/glycerate dehydrogenase catalytic domain-like"/>
    <property type="match status" value="1"/>
</dbReference>
<dbReference type="InterPro" id="IPR006139">
    <property type="entry name" value="D-isomer_2_OHA_DH_cat_dom"/>
</dbReference>
<dbReference type="Proteomes" id="UP000460416">
    <property type="component" value="Unassembled WGS sequence"/>
</dbReference>
<comment type="similarity">
    <text evidence="3">Belongs to the D-isomer specific 2-hydroxyacid dehydrogenase family.</text>
</comment>
<dbReference type="InterPro" id="IPR036291">
    <property type="entry name" value="NAD(P)-bd_dom_sf"/>
</dbReference>
<reference evidence="6 7" key="1">
    <citation type="submission" date="2019-07" db="EMBL/GenBank/DDBJ databases">
        <title>Gramella aestuarii sp. nov., isolated from a tidal flat, and emended description of Gramella echinicola.</title>
        <authorList>
            <person name="Liu L."/>
        </authorList>
    </citation>
    <scope>NUCLEOTIDE SEQUENCE [LARGE SCALE GENOMIC DNA]</scope>
    <source>
        <strain evidence="6 7">BS12</strain>
    </source>
</reference>
<evidence type="ECO:0000256" key="3">
    <source>
        <dbReference type="RuleBase" id="RU003719"/>
    </source>
</evidence>
<sequence>MSVLIVSPGRDPEEWVKALENRHPGMNIYVYPEEHDTEEVEFALTWNHPRGLFKNYPNLKVIASMGAGVDHILSDSALPEGVKVTKVVDDTLTEDMGDFVLSQVMNHIRDLHYYSKAQRKKEWEQFQYKRPQNTTVGIMGLGVLGNAVAGKLTKNFFKVNAWSRTEKECEDVKCYHGKDQLEEFLKNSQILVCLLPLTEDTKNILNSDLFDMLPEGAYVINVARGEHLVEHDLMEMIDSGHLSGASLDVFREEPLPEEHPFWEHPKINITPHIASVTKPESVVGQIADNYDRMKEDEPLENKVEKDKGY</sequence>
<dbReference type="InterPro" id="IPR006140">
    <property type="entry name" value="D-isomer_DH_NAD-bd"/>
</dbReference>